<evidence type="ECO:0000313" key="2">
    <source>
        <dbReference type="EMBL" id="MDM8333238.1"/>
    </source>
</evidence>
<protein>
    <recommendedName>
        <fullName evidence="4">Transposase</fullName>
    </recommendedName>
</protein>
<feature type="region of interest" description="Disordered" evidence="1">
    <location>
        <begin position="127"/>
        <end position="154"/>
    </location>
</feature>
<evidence type="ECO:0000313" key="3">
    <source>
        <dbReference type="Proteomes" id="UP001529423"/>
    </source>
</evidence>
<dbReference type="Proteomes" id="UP001529423">
    <property type="component" value="Unassembled WGS sequence"/>
</dbReference>
<dbReference type="PANTHER" id="PTHR33408">
    <property type="entry name" value="TRANSPOSASE"/>
    <property type="match status" value="1"/>
</dbReference>
<keyword evidence="3" id="KW-1185">Reference proteome</keyword>
<evidence type="ECO:0008006" key="4">
    <source>
        <dbReference type="Google" id="ProtNLM"/>
    </source>
</evidence>
<proteinExistence type="predicted"/>
<name>A0ABT7VKJ0_9LACO</name>
<feature type="compositionally biased region" description="Polar residues" evidence="1">
    <location>
        <begin position="141"/>
        <end position="154"/>
    </location>
</feature>
<gene>
    <name evidence="2" type="ORF">QUW46_01375</name>
</gene>
<organism evidence="2 3">
    <name type="scientific">Limosilactobacillus panis</name>
    <dbReference type="NCBI Taxonomy" id="47493"/>
    <lineage>
        <taxon>Bacteria</taxon>
        <taxon>Bacillati</taxon>
        <taxon>Bacillota</taxon>
        <taxon>Bacilli</taxon>
        <taxon>Lactobacillales</taxon>
        <taxon>Lactobacillaceae</taxon>
        <taxon>Limosilactobacillus</taxon>
    </lineage>
</organism>
<evidence type="ECO:0000256" key="1">
    <source>
        <dbReference type="SAM" id="MobiDB-lite"/>
    </source>
</evidence>
<accession>A0ABT7VKJ0</accession>
<comment type="caution">
    <text evidence="2">The sequence shown here is derived from an EMBL/GenBank/DDBJ whole genome shotgun (WGS) entry which is preliminary data.</text>
</comment>
<reference evidence="2" key="1">
    <citation type="submission" date="2023-06" db="EMBL/GenBank/DDBJ databases">
        <title>Identification and characterization of horizontal gene transfer across gut microbiota members of farm animals based on homology search.</title>
        <authorList>
            <person name="Schwarzerova J."/>
            <person name="Nykrynova M."/>
            <person name="Jureckova K."/>
            <person name="Cejkova D."/>
            <person name="Rychlik I."/>
        </authorList>
    </citation>
    <scope>NUCLEOTIDE SEQUENCE</scope>
    <source>
        <strain evidence="2">105_WCHN</strain>
    </source>
</reference>
<dbReference type="PANTHER" id="PTHR33408:SF2">
    <property type="entry name" value="TRANSPOSASE DDE DOMAIN-CONTAINING PROTEIN"/>
    <property type="match status" value="1"/>
</dbReference>
<sequence>MWLTQEQRPTYRAIARFIVSEELKEMIQSSFKEFHSYLKAQGMIDEASFIDGTKILANANKYSFVWKKRTIKYSELNVEKARQLIHEIKQAEVKINVDEEKFDIDQLDTVIALLEQRIEELNQRVSETAKVSPNPAKQERQVSSCTRSLSPKAP</sequence>
<reference evidence="2" key="2">
    <citation type="submission" date="2023-06" db="EMBL/GenBank/DDBJ databases">
        <authorList>
            <person name="Zeman M."/>
            <person name="Kubasova T."/>
            <person name="Jahodarova E."/>
            <person name="Nykrynova M."/>
            <person name="Rychlik I."/>
        </authorList>
    </citation>
    <scope>NUCLEOTIDE SEQUENCE</scope>
    <source>
        <strain evidence="2">105_WCHN</strain>
    </source>
</reference>
<dbReference type="EMBL" id="JAUDEO010000004">
    <property type="protein sequence ID" value="MDM8333238.1"/>
    <property type="molecule type" value="Genomic_DNA"/>
</dbReference>